<dbReference type="Gene3D" id="3.10.330.20">
    <property type="match status" value="1"/>
</dbReference>
<evidence type="ECO:0000259" key="9">
    <source>
        <dbReference type="Pfam" id="PF21985"/>
    </source>
</evidence>
<comment type="catalytic activity">
    <reaction evidence="6">
        <text>an adenosine in mRNA + S-adenosyl-L-methionine = an N(1)-methyladenosine in mRNA + S-adenosyl-L-homocysteine + H(+)</text>
        <dbReference type="Rhea" id="RHEA:55392"/>
        <dbReference type="Rhea" id="RHEA-COMP:12414"/>
        <dbReference type="Rhea" id="RHEA-COMP:12415"/>
        <dbReference type="ChEBI" id="CHEBI:15378"/>
        <dbReference type="ChEBI" id="CHEBI:57856"/>
        <dbReference type="ChEBI" id="CHEBI:59789"/>
        <dbReference type="ChEBI" id="CHEBI:74411"/>
        <dbReference type="ChEBI" id="CHEBI:74491"/>
    </reaction>
</comment>
<dbReference type="GO" id="GO:0160107">
    <property type="term" value="F:tRNA (adenine(58)-N1)-methyltransferase activity"/>
    <property type="evidence" value="ECO:0007669"/>
    <property type="project" value="UniProtKB-EC"/>
</dbReference>
<evidence type="ECO:0000313" key="10">
    <source>
        <dbReference type="Ensembl" id="ENSPKIP00000006847.1"/>
    </source>
</evidence>
<evidence type="ECO:0000313" key="11">
    <source>
        <dbReference type="Proteomes" id="UP000261540"/>
    </source>
</evidence>
<dbReference type="InterPro" id="IPR014816">
    <property type="entry name" value="tRNA_MeTrfase_Gcd14"/>
</dbReference>
<keyword evidence="5" id="KW-0819">tRNA processing</keyword>
<dbReference type="FunFam" id="3.10.330.20:FF:000003">
    <property type="entry name" value="tRNA (Adenine(58)-N(1))-methyltransferase, mitochondrial isoform X1"/>
    <property type="match status" value="1"/>
</dbReference>
<dbReference type="PROSITE" id="PS51620">
    <property type="entry name" value="SAM_TRM61"/>
    <property type="match status" value="1"/>
</dbReference>
<accession>A0A3B3QJB4</accession>
<dbReference type="Pfam" id="PF21985">
    <property type="entry name" value="TR61B_FKBP-like"/>
    <property type="match status" value="1"/>
</dbReference>
<dbReference type="GO" id="GO:0030488">
    <property type="term" value="P:tRNA methylation"/>
    <property type="evidence" value="ECO:0007669"/>
    <property type="project" value="InterPro"/>
</dbReference>
<reference evidence="10" key="1">
    <citation type="submission" date="2025-08" db="UniProtKB">
        <authorList>
            <consortium name="Ensembl"/>
        </authorList>
    </citation>
    <scope>IDENTIFICATION</scope>
</reference>
<keyword evidence="3" id="KW-0808">Transferase</keyword>
<keyword evidence="11" id="KW-1185">Reference proteome</keyword>
<feature type="domain" description="tRNA (adenine(58)-N(1))-methyltransferase catalytic subunit TRM61 C-terminal" evidence="8">
    <location>
        <begin position="263"/>
        <end position="501"/>
    </location>
</feature>
<name>A0A3B3QJB4_9TELE</name>
<dbReference type="GO" id="GO:0031515">
    <property type="term" value="C:tRNA (m1A) methyltransferase complex"/>
    <property type="evidence" value="ECO:0007669"/>
    <property type="project" value="InterPro"/>
</dbReference>
<dbReference type="Ensembl" id="ENSPKIT00000030884.1">
    <property type="protein sequence ID" value="ENSPKIP00000006847.1"/>
    <property type="gene ID" value="ENSPKIG00000022965.1"/>
</dbReference>
<feature type="region of interest" description="Disordered" evidence="7">
    <location>
        <begin position="453"/>
        <end position="478"/>
    </location>
</feature>
<dbReference type="AlphaFoldDB" id="A0A3B3QJB4"/>
<evidence type="ECO:0000256" key="4">
    <source>
        <dbReference type="ARBA" id="ARBA00022691"/>
    </source>
</evidence>
<feature type="compositionally biased region" description="Polar residues" evidence="7">
    <location>
        <begin position="64"/>
        <end position="76"/>
    </location>
</feature>
<dbReference type="SUPFAM" id="SSF53335">
    <property type="entry name" value="S-adenosyl-L-methionine-dependent methyltransferases"/>
    <property type="match status" value="1"/>
</dbReference>
<reference evidence="10" key="2">
    <citation type="submission" date="2025-09" db="UniProtKB">
        <authorList>
            <consortium name="Ensembl"/>
        </authorList>
    </citation>
    <scope>IDENTIFICATION</scope>
</reference>
<dbReference type="Gene3D" id="3.40.50.150">
    <property type="entry name" value="Vaccinia Virus protein VP39"/>
    <property type="match status" value="1"/>
</dbReference>
<dbReference type="InterPro" id="IPR029063">
    <property type="entry name" value="SAM-dependent_MTases_sf"/>
</dbReference>
<feature type="compositionally biased region" description="Basic and acidic residues" evidence="7">
    <location>
        <begin position="49"/>
        <end position="63"/>
    </location>
</feature>
<protein>
    <recommendedName>
        <fullName evidence="1">tRNA (adenine(58)-N(1))-methyltransferase</fullName>
        <ecNumber evidence="1">2.1.1.220</ecNumber>
    </recommendedName>
</protein>
<keyword evidence="4" id="KW-0949">S-adenosyl-L-methionine</keyword>
<sequence>MWTGVYMYKPYRMLVRICVTFSRQQWCREPPRWRGVCQQMRFARNFGTGDKEHNENEGERDNPESQLSGEKPSSQGLVFGKLGSRRRHLSPLERISQLLPQESLSQEVWELRRGRAEDQRPLGSMESSQEMTDTAGMGPEGSHENGRQRPDLQPCQESAEEVNFCDREEKMEEWQVGDGGDSSPAIFGEPPLGLGELVLAEYRGKGWLEFRKMFQLQEKGHLQSTWGSVAHSTIVGSRSGSLLQLSSGSPILVRRPSLEEYVLLMKRAPAIAYPKDSTAMLMMMDVSEGDSVLESGSGSGAMTLFLSRAVGSRGCVTSVERREDHHQRALRNYQRWRKAWKLRRGEEWPDNVRFHVAELQGAGALLSGLRFNSAVLDMLSPQVALPAVFPYLNDGAVCAVYLVNLTQVIDLLEGVRVSGLPLQCERIIEVQHRDWLVAPAVMKDGTAAARVAPFSGTGDEEEEQSHAEGKEEEDFSCDDDVPFGTVTYMVRPHHQQTAHTGAWCSDHTSWACSDYPNTILPTVTSDTI</sequence>
<dbReference type="STRING" id="1676925.ENSPKIP00000006847"/>
<organism evidence="10 11">
    <name type="scientific">Paramormyrops kingsleyae</name>
    <dbReference type="NCBI Taxonomy" id="1676925"/>
    <lineage>
        <taxon>Eukaryota</taxon>
        <taxon>Metazoa</taxon>
        <taxon>Chordata</taxon>
        <taxon>Craniata</taxon>
        <taxon>Vertebrata</taxon>
        <taxon>Euteleostomi</taxon>
        <taxon>Actinopterygii</taxon>
        <taxon>Neopterygii</taxon>
        <taxon>Teleostei</taxon>
        <taxon>Osteoglossocephala</taxon>
        <taxon>Osteoglossomorpha</taxon>
        <taxon>Osteoglossiformes</taxon>
        <taxon>Mormyridae</taxon>
        <taxon>Paramormyrops</taxon>
    </lineage>
</organism>
<proteinExistence type="predicted"/>
<evidence type="ECO:0000256" key="2">
    <source>
        <dbReference type="ARBA" id="ARBA00022603"/>
    </source>
</evidence>
<feature type="domain" description="TR61B FKBP-like" evidence="9">
    <location>
        <begin position="195"/>
        <end position="248"/>
    </location>
</feature>
<evidence type="ECO:0000256" key="6">
    <source>
        <dbReference type="ARBA" id="ARBA00048481"/>
    </source>
</evidence>
<feature type="compositionally biased region" description="Basic and acidic residues" evidence="7">
    <location>
        <begin position="141"/>
        <end position="150"/>
    </location>
</feature>
<dbReference type="GO" id="GO:0005739">
    <property type="term" value="C:mitochondrion"/>
    <property type="evidence" value="ECO:0007669"/>
    <property type="project" value="TreeGrafter"/>
</dbReference>
<evidence type="ECO:0000256" key="3">
    <source>
        <dbReference type="ARBA" id="ARBA00022679"/>
    </source>
</evidence>
<dbReference type="PANTHER" id="PTHR12133">
    <property type="entry name" value="TRNA (ADENINE(58)-N(1))-METHYLTRANSFERASE"/>
    <property type="match status" value="1"/>
</dbReference>
<keyword evidence="2" id="KW-0489">Methyltransferase</keyword>
<evidence type="ECO:0000256" key="1">
    <source>
        <dbReference type="ARBA" id="ARBA00012796"/>
    </source>
</evidence>
<evidence type="ECO:0000256" key="7">
    <source>
        <dbReference type="SAM" id="MobiDB-lite"/>
    </source>
</evidence>
<dbReference type="Pfam" id="PF08704">
    <property type="entry name" value="GCD14"/>
    <property type="match status" value="1"/>
</dbReference>
<dbReference type="GeneTree" id="ENSGT00940000154239"/>
<dbReference type="Proteomes" id="UP000261540">
    <property type="component" value="Unplaced"/>
</dbReference>
<dbReference type="InterPro" id="IPR054151">
    <property type="entry name" value="TR61B_FKBP-like"/>
</dbReference>
<dbReference type="InterPro" id="IPR049470">
    <property type="entry name" value="TRM61_C"/>
</dbReference>
<dbReference type="PANTHER" id="PTHR12133:SF1">
    <property type="entry name" value="TRNA (ADENINE(58)-N(1))-METHYLTRANSFERASE, MITOCHONDRIAL"/>
    <property type="match status" value="1"/>
</dbReference>
<evidence type="ECO:0000259" key="8">
    <source>
        <dbReference type="Pfam" id="PF08704"/>
    </source>
</evidence>
<evidence type="ECO:0000256" key="5">
    <source>
        <dbReference type="ARBA" id="ARBA00022694"/>
    </source>
</evidence>
<feature type="region of interest" description="Disordered" evidence="7">
    <location>
        <begin position="47"/>
        <end position="81"/>
    </location>
</feature>
<feature type="region of interest" description="Disordered" evidence="7">
    <location>
        <begin position="115"/>
        <end position="156"/>
    </location>
</feature>
<dbReference type="EC" id="2.1.1.220" evidence="1"/>